<protein>
    <submittedName>
        <fullName evidence="2">Uncharacterized protein</fullName>
    </submittedName>
</protein>
<dbReference type="AlphaFoldDB" id="A0ABD0KC89"/>
<keyword evidence="3" id="KW-1185">Reference proteome</keyword>
<gene>
    <name evidence="2" type="ORF">BaRGS_00024104</name>
</gene>
<evidence type="ECO:0000256" key="1">
    <source>
        <dbReference type="SAM" id="MobiDB-lite"/>
    </source>
</evidence>
<dbReference type="Proteomes" id="UP001519460">
    <property type="component" value="Unassembled WGS sequence"/>
</dbReference>
<accession>A0ABD0KC89</accession>
<dbReference type="EMBL" id="JACVVK020000206">
    <property type="protein sequence ID" value="KAK7484696.1"/>
    <property type="molecule type" value="Genomic_DNA"/>
</dbReference>
<proteinExistence type="predicted"/>
<evidence type="ECO:0000313" key="3">
    <source>
        <dbReference type="Proteomes" id="UP001519460"/>
    </source>
</evidence>
<reference evidence="2 3" key="1">
    <citation type="journal article" date="2023" name="Sci. Data">
        <title>Genome assembly of the Korean intertidal mud-creeper Batillaria attramentaria.</title>
        <authorList>
            <person name="Patra A.K."/>
            <person name="Ho P.T."/>
            <person name="Jun S."/>
            <person name="Lee S.J."/>
            <person name="Kim Y."/>
            <person name="Won Y.J."/>
        </authorList>
    </citation>
    <scope>NUCLEOTIDE SEQUENCE [LARGE SCALE GENOMIC DNA]</scope>
    <source>
        <strain evidence="2">Wonlab-2016</strain>
    </source>
</reference>
<organism evidence="2 3">
    <name type="scientific">Batillaria attramentaria</name>
    <dbReference type="NCBI Taxonomy" id="370345"/>
    <lineage>
        <taxon>Eukaryota</taxon>
        <taxon>Metazoa</taxon>
        <taxon>Spiralia</taxon>
        <taxon>Lophotrochozoa</taxon>
        <taxon>Mollusca</taxon>
        <taxon>Gastropoda</taxon>
        <taxon>Caenogastropoda</taxon>
        <taxon>Sorbeoconcha</taxon>
        <taxon>Cerithioidea</taxon>
        <taxon>Batillariidae</taxon>
        <taxon>Batillaria</taxon>
    </lineage>
</organism>
<evidence type="ECO:0000313" key="2">
    <source>
        <dbReference type="EMBL" id="KAK7484696.1"/>
    </source>
</evidence>
<sequence>MPDHFLFRLDDHQPLSTALAIERPVSSPPLSRDRNARGSVTARHCLRTFRCATTTDSRRKETEGEDSTGVSKEGWSQPKHPACELTASIVAKIRSPRCSACTHKMVELMLDWVMFEKAEVGTYVDED</sequence>
<name>A0ABD0KC89_9CAEN</name>
<feature type="region of interest" description="Disordered" evidence="1">
    <location>
        <begin position="54"/>
        <end position="79"/>
    </location>
</feature>
<comment type="caution">
    <text evidence="2">The sequence shown here is derived from an EMBL/GenBank/DDBJ whole genome shotgun (WGS) entry which is preliminary data.</text>
</comment>